<keyword evidence="1" id="KW-0812">Transmembrane</keyword>
<name>Q2GHD9_EHRCR</name>
<evidence type="ECO:0000256" key="1">
    <source>
        <dbReference type="SAM" id="Phobius"/>
    </source>
</evidence>
<keyword evidence="1" id="KW-0472">Membrane</keyword>
<keyword evidence="3" id="KW-1185">Reference proteome</keyword>
<evidence type="ECO:0000313" key="2">
    <source>
        <dbReference type="EMBL" id="ABD45319.1"/>
    </source>
</evidence>
<proteinExistence type="predicted"/>
<dbReference type="KEGG" id="ech:ECH_0323"/>
<feature type="transmembrane region" description="Helical" evidence="1">
    <location>
        <begin position="25"/>
        <end position="43"/>
    </location>
</feature>
<reference evidence="2 3" key="1">
    <citation type="journal article" date="2006" name="PLoS Genet.">
        <title>Comparative genomics of emerging human ehrlichiosis agents.</title>
        <authorList>
            <person name="Dunning Hotopp J.C."/>
            <person name="Lin M."/>
            <person name="Madupu R."/>
            <person name="Crabtree J."/>
            <person name="Angiuoli S.V."/>
            <person name="Eisen J.A."/>
            <person name="Seshadri R."/>
            <person name="Ren Q."/>
            <person name="Wu M."/>
            <person name="Utterback T.R."/>
            <person name="Smith S."/>
            <person name="Lewis M."/>
            <person name="Khouri H."/>
            <person name="Zhang C."/>
            <person name="Niu H."/>
            <person name="Lin Q."/>
            <person name="Ohashi N."/>
            <person name="Zhi N."/>
            <person name="Nelson W."/>
            <person name="Brinkac L.M."/>
            <person name="Dodson R.J."/>
            <person name="Rosovitz M.J."/>
            <person name="Sundaram J."/>
            <person name="Daugherty S.C."/>
            <person name="Davidsen T."/>
            <person name="Durkin A.S."/>
            <person name="Gwinn M."/>
            <person name="Haft D.H."/>
            <person name="Selengut J.D."/>
            <person name="Sullivan S.A."/>
            <person name="Zafar N."/>
            <person name="Zhou L."/>
            <person name="Benahmed F."/>
            <person name="Forberger H."/>
            <person name="Halpin R."/>
            <person name="Mulligan S."/>
            <person name="Robinson J."/>
            <person name="White O."/>
            <person name="Rikihisa Y."/>
            <person name="Tettelin H."/>
        </authorList>
    </citation>
    <scope>NUCLEOTIDE SEQUENCE [LARGE SCALE GENOMIC DNA]</scope>
    <source>
        <strain evidence="3">ATCC CRL-10679 / Arkansas</strain>
    </source>
</reference>
<dbReference type="HOGENOM" id="CLU_2507409_0_0_5"/>
<feature type="transmembrane region" description="Helical" evidence="1">
    <location>
        <begin position="50"/>
        <end position="68"/>
    </location>
</feature>
<dbReference type="EMBL" id="CP000236">
    <property type="protein sequence ID" value="ABD45319.1"/>
    <property type="molecule type" value="Genomic_DNA"/>
</dbReference>
<accession>Q2GHD9</accession>
<dbReference type="Proteomes" id="UP000008320">
    <property type="component" value="Chromosome"/>
</dbReference>
<protein>
    <submittedName>
        <fullName evidence="2">Uncharacterized protein</fullName>
    </submittedName>
</protein>
<organism evidence="2 3">
    <name type="scientific">Ehrlichia chaffeensis (strain ATCC CRL-10679 / Arkansas)</name>
    <dbReference type="NCBI Taxonomy" id="205920"/>
    <lineage>
        <taxon>Bacteria</taxon>
        <taxon>Pseudomonadati</taxon>
        <taxon>Pseudomonadota</taxon>
        <taxon>Alphaproteobacteria</taxon>
        <taxon>Rickettsiales</taxon>
        <taxon>Anaplasmataceae</taxon>
        <taxon>Ehrlichia</taxon>
    </lineage>
</organism>
<dbReference type="AlphaFoldDB" id="Q2GHD9"/>
<sequence>MPFYIYYHLLIIIQNVPDLLHTDTIIIYITFQTIFVISIFNLMQFYSHKCHFTFTIIHLLSYKMFLIYTQISIKFKISEIMFSFI</sequence>
<gene>
    <name evidence="2" type="ordered locus">ECH_0323</name>
</gene>
<evidence type="ECO:0000313" key="3">
    <source>
        <dbReference type="Proteomes" id="UP000008320"/>
    </source>
</evidence>
<keyword evidence="1" id="KW-1133">Transmembrane helix</keyword>